<feature type="domain" description="Aminoglycoside phosphotransferase" evidence="1">
    <location>
        <begin position="26"/>
        <end position="252"/>
    </location>
</feature>
<evidence type="ECO:0000313" key="2">
    <source>
        <dbReference type="EMBL" id="UZP73959.1"/>
    </source>
</evidence>
<keyword evidence="3" id="KW-1185">Reference proteome</keyword>
<protein>
    <submittedName>
        <fullName evidence="2">Aminoglycoside phosphotransferase</fullName>
    </submittedName>
</protein>
<gene>
    <name evidence="2" type="ORF">E0F26_04015</name>
</gene>
<dbReference type="SUPFAM" id="SSF56112">
    <property type="entry name" value="Protein kinase-like (PK-like)"/>
    <property type="match status" value="1"/>
</dbReference>
<proteinExistence type="predicted"/>
<reference evidence="2 3" key="1">
    <citation type="submission" date="2019-02" db="EMBL/GenBank/DDBJ databases">
        <title>Halieaceae_genomes.</title>
        <authorList>
            <person name="Li S.-H."/>
        </authorList>
    </citation>
    <scope>NUCLEOTIDE SEQUENCE [LARGE SCALE GENOMIC DNA]</scope>
    <source>
        <strain evidence="2 3">JH123</strain>
    </source>
</reference>
<dbReference type="Gene3D" id="3.30.200.20">
    <property type="entry name" value="Phosphorylase Kinase, domain 1"/>
    <property type="match status" value="1"/>
</dbReference>
<dbReference type="Proteomes" id="UP001317963">
    <property type="component" value="Chromosome"/>
</dbReference>
<accession>A0ABY6Q4J6</accession>
<evidence type="ECO:0000313" key="3">
    <source>
        <dbReference type="Proteomes" id="UP001317963"/>
    </source>
</evidence>
<dbReference type="EMBL" id="CP036501">
    <property type="protein sequence ID" value="UZP73959.1"/>
    <property type="molecule type" value="Genomic_DNA"/>
</dbReference>
<dbReference type="InterPro" id="IPR011009">
    <property type="entry name" value="Kinase-like_dom_sf"/>
</dbReference>
<dbReference type="Gene3D" id="3.90.1200.10">
    <property type="match status" value="1"/>
</dbReference>
<dbReference type="RefSeq" id="WP_279242760.1">
    <property type="nucleotide sequence ID" value="NZ_CP036501.1"/>
</dbReference>
<dbReference type="InterPro" id="IPR002575">
    <property type="entry name" value="Aminoglycoside_PTrfase"/>
</dbReference>
<organism evidence="2 3">
    <name type="scientific">Candidatus Paraluminiphilus aquimaris</name>
    <dbReference type="NCBI Taxonomy" id="2518994"/>
    <lineage>
        <taxon>Bacteria</taxon>
        <taxon>Pseudomonadati</taxon>
        <taxon>Pseudomonadota</taxon>
        <taxon>Gammaproteobacteria</taxon>
        <taxon>Cellvibrionales</taxon>
        <taxon>Halieaceae</taxon>
        <taxon>Candidatus Paraluminiphilus</taxon>
    </lineage>
</organism>
<evidence type="ECO:0000259" key="1">
    <source>
        <dbReference type="Pfam" id="PF01636"/>
    </source>
</evidence>
<name>A0ABY6Q4J6_9GAMM</name>
<dbReference type="Pfam" id="PF01636">
    <property type="entry name" value="APH"/>
    <property type="match status" value="1"/>
</dbReference>
<sequence>MPTQDFLSERAWLAQSLRCDEESIGIQLIAGDASPRKFYRASLCLNAEIQTHILMVSPPTENNEQFVLVQGLLKTAGVRVPRLQRADLSLGLFLLEDLGDVTYWSALQEGDVDTYYTRALTALSDMQALSGAQTVLPVYDDKELQRELTICPDWFFARALSMDLGPSDEAVFERFSQCLLSVAAEQPSRFVHRDYHSRNLMVLGEGDIAIIDFQDAIVGPITYDAVSLLKDVYIVWPREQQMSWLAQYWRLLVSADYLPDDSWGAFVRWYDLMGLQRHVKILGVFSRLWLRDQKPAYMRDIPVVIDYIREACGLYSKDYSAIADFWKWFEDRVLPQVQQADWYATS</sequence>